<proteinExistence type="predicted"/>
<gene>
    <name evidence="5" type="ORF">DDE23_21760</name>
</gene>
<dbReference type="InterPro" id="IPR003833">
    <property type="entry name" value="CT_C_D"/>
</dbReference>
<dbReference type="GO" id="GO:0016787">
    <property type="term" value="F:hydrolase activity"/>
    <property type="evidence" value="ECO:0007669"/>
    <property type="project" value="UniProtKB-KW"/>
</dbReference>
<evidence type="ECO:0000256" key="2">
    <source>
        <dbReference type="ARBA" id="ARBA00022801"/>
    </source>
</evidence>
<dbReference type="InterPro" id="IPR010016">
    <property type="entry name" value="PxpB"/>
</dbReference>
<keyword evidence="5" id="KW-0808">Transferase</keyword>
<reference evidence="5 6" key="1">
    <citation type="journal article" date="2011" name="Syst. Appl. Microbiol.">
        <title>Defluviimonas denitrificans gen. nov., sp. nov., and Pararhodobacter aggregans gen. nov., sp. nov., non-phototrophic Rhodobacteraceae from the biofilter of a marine aquaculture.</title>
        <authorList>
            <person name="Foesel B.U."/>
            <person name="Drake H.L."/>
            <person name="Schramm A."/>
        </authorList>
    </citation>
    <scope>NUCLEOTIDE SEQUENCE [LARGE SCALE GENOMIC DNA]</scope>
    <source>
        <strain evidence="5 6">D1-19</strain>
    </source>
</reference>
<keyword evidence="3" id="KW-0067">ATP-binding</keyword>
<keyword evidence="6" id="KW-1185">Reference proteome</keyword>
<dbReference type="EMBL" id="QDDR01000015">
    <property type="protein sequence ID" value="PVE45453.1"/>
    <property type="molecule type" value="Genomic_DNA"/>
</dbReference>
<protein>
    <submittedName>
        <fullName evidence="5">Kinase</fullName>
    </submittedName>
</protein>
<keyword evidence="5" id="KW-0418">Kinase</keyword>
<dbReference type="PANTHER" id="PTHR34698">
    <property type="entry name" value="5-OXOPROLINASE SUBUNIT B"/>
    <property type="match status" value="1"/>
</dbReference>
<evidence type="ECO:0000256" key="3">
    <source>
        <dbReference type="ARBA" id="ARBA00022840"/>
    </source>
</evidence>
<dbReference type="SUPFAM" id="SSF160467">
    <property type="entry name" value="PH0987 N-terminal domain-like"/>
    <property type="match status" value="1"/>
</dbReference>
<name>A0A2T7UL86_9RHOB</name>
<comment type="caution">
    <text evidence="5">The sequence shown here is derived from an EMBL/GenBank/DDBJ whole genome shotgun (WGS) entry which is preliminary data.</text>
</comment>
<evidence type="ECO:0000256" key="1">
    <source>
        <dbReference type="ARBA" id="ARBA00022741"/>
    </source>
</evidence>
<dbReference type="SUPFAM" id="SSF50891">
    <property type="entry name" value="Cyclophilin-like"/>
    <property type="match status" value="1"/>
</dbReference>
<dbReference type="PANTHER" id="PTHR34698:SF2">
    <property type="entry name" value="5-OXOPROLINASE SUBUNIT B"/>
    <property type="match status" value="1"/>
</dbReference>
<dbReference type="InterPro" id="IPR029000">
    <property type="entry name" value="Cyclophilin-like_dom_sf"/>
</dbReference>
<dbReference type="Gene3D" id="3.30.1360.40">
    <property type="match status" value="1"/>
</dbReference>
<dbReference type="AlphaFoldDB" id="A0A2T7UL86"/>
<keyword evidence="1" id="KW-0547">Nucleotide-binding</keyword>
<dbReference type="OrthoDB" id="9778567at2"/>
<dbReference type="GO" id="GO:0005524">
    <property type="term" value="F:ATP binding"/>
    <property type="evidence" value="ECO:0007669"/>
    <property type="project" value="UniProtKB-KW"/>
</dbReference>
<dbReference type="Proteomes" id="UP000244810">
    <property type="component" value="Unassembled WGS sequence"/>
</dbReference>
<dbReference type="GO" id="GO:0016301">
    <property type="term" value="F:kinase activity"/>
    <property type="evidence" value="ECO:0007669"/>
    <property type="project" value="UniProtKB-KW"/>
</dbReference>
<dbReference type="Gene3D" id="2.40.100.10">
    <property type="entry name" value="Cyclophilin-like"/>
    <property type="match status" value="1"/>
</dbReference>
<accession>A0A2T7UL86</accession>
<dbReference type="Pfam" id="PF02682">
    <property type="entry name" value="CT_C_D"/>
    <property type="match status" value="1"/>
</dbReference>
<dbReference type="SMART" id="SM00796">
    <property type="entry name" value="AHS1"/>
    <property type="match status" value="1"/>
</dbReference>
<sequence length="221" mass="23502">MADHALLVEFARALDDAAHAAVLRLDAALTAAPCPGIREWVPAFVNLLVEFDPAVTDHATVEAQVTGLLDQAAAPDHTPVTHEVGVCYEAPFARDLAAVAEKTGLSQDAVIAAHLAGDYRVYLYGFAPGYAYMAGVPPELRLDRKTAPVRGIAAGSVIVAGAQCLITTLTMPTGWWILGRSPVKVLTGDEDRPFLFGVGDRVRFRRLSLAEFEAENGASHG</sequence>
<feature type="domain" description="Carboxyltransferase" evidence="4">
    <location>
        <begin position="1"/>
        <end position="196"/>
    </location>
</feature>
<organism evidence="5 6">
    <name type="scientific">Pararhodobacter aggregans</name>
    <dbReference type="NCBI Taxonomy" id="404875"/>
    <lineage>
        <taxon>Bacteria</taxon>
        <taxon>Pseudomonadati</taxon>
        <taxon>Pseudomonadota</taxon>
        <taxon>Alphaproteobacteria</taxon>
        <taxon>Rhodobacterales</taxon>
        <taxon>Paracoccaceae</taxon>
        <taxon>Pararhodobacter</taxon>
    </lineage>
</organism>
<evidence type="ECO:0000259" key="4">
    <source>
        <dbReference type="SMART" id="SM00796"/>
    </source>
</evidence>
<evidence type="ECO:0000313" key="6">
    <source>
        <dbReference type="Proteomes" id="UP000244810"/>
    </source>
</evidence>
<evidence type="ECO:0000313" key="5">
    <source>
        <dbReference type="EMBL" id="PVE45453.1"/>
    </source>
</evidence>
<keyword evidence="2" id="KW-0378">Hydrolase</keyword>